<evidence type="ECO:0000313" key="2">
    <source>
        <dbReference type="EMBL" id="TEB25694.1"/>
    </source>
</evidence>
<reference evidence="2 3" key="1">
    <citation type="journal article" date="2019" name="Nat. Ecol. Evol.">
        <title>Megaphylogeny resolves global patterns of mushroom evolution.</title>
        <authorList>
            <person name="Varga T."/>
            <person name="Krizsan K."/>
            <person name="Foldi C."/>
            <person name="Dima B."/>
            <person name="Sanchez-Garcia M."/>
            <person name="Sanchez-Ramirez S."/>
            <person name="Szollosi G.J."/>
            <person name="Szarkandi J.G."/>
            <person name="Papp V."/>
            <person name="Albert L."/>
            <person name="Andreopoulos W."/>
            <person name="Angelini C."/>
            <person name="Antonin V."/>
            <person name="Barry K.W."/>
            <person name="Bougher N.L."/>
            <person name="Buchanan P."/>
            <person name="Buyck B."/>
            <person name="Bense V."/>
            <person name="Catcheside P."/>
            <person name="Chovatia M."/>
            <person name="Cooper J."/>
            <person name="Damon W."/>
            <person name="Desjardin D."/>
            <person name="Finy P."/>
            <person name="Geml J."/>
            <person name="Haridas S."/>
            <person name="Hughes K."/>
            <person name="Justo A."/>
            <person name="Karasinski D."/>
            <person name="Kautmanova I."/>
            <person name="Kiss B."/>
            <person name="Kocsube S."/>
            <person name="Kotiranta H."/>
            <person name="LaButti K.M."/>
            <person name="Lechner B.E."/>
            <person name="Liimatainen K."/>
            <person name="Lipzen A."/>
            <person name="Lukacs Z."/>
            <person name="Mihaltcheva S."/>
            <person name="Morgado L.N."/>
            <person name="Niskanen T."/>
            <person name="Noordeloos M.E."/>
            <person name="Ohm R.A."/>
            <person name="Ortiz-Santana B."/>
            <person name="Ovrebo C."/>
            <person name="Racz N."/>
            <person name="Riley R."/>
            <person name="Savchenko A."/>
            <person name="Shiryaev A."/>
            <person name="Soop K."/>
            <person name="Spirin V."/>
            <person name="Szebenyi C."/>
            <person name="Tomsovsky M."/>
            <person name="Tulloss R.E."/>
            <person name="Uehling J."/>
            <person name="Grigoriev I.V."/>
            <person name="Vagvolgyi C."/>
            <person name="Papp T."/>
            <person name="Martin F.M."/>
            <person name="Miettinen O."/>
            <person name="Hibbett D.S."/>
            <person name="Nagy L.G."/>
        </authorList>
    </citation>
    <scope>NUCLEOTIDE SEQUENCE [LARGE SCALE GENOMIC DNA]</scope>
    <source>
        <strain evidence="2 3">FP101781</strain>
    </source>
</reference>
<name>A0A4Y7SVQ1_COPMI</name>
<gene>
    <name evidence="2" type="ORF">FA13DRAFT_1140117</name>
</gene>
<evidence type="ECO:0000313" key="3">
    <source>
        <dbReference type="Proteomes" id="UP000298030"/>
    </source>
</evidence>
<feature type="region of interest" description="Disordered" evidence="1">
    <location>
        <begin position="14"/>
        <end position="38"/>
    </location>
</feature>
<accession>A0A4Y7SVQ1</accession>
<sequence>MLWVLHTSSRRTRVGPRHLGPVHPEGCDGWVGGSISPEGGQRETIEFILGIKRVAIPAKDNTVGQRRRWRGYDDERVAFSAVHPSEAVARTIALL</sequence>
<proteinExistence type="predicted"/>
<comment type="caution">
    <text evidence="2">The sequence shown here is derived from an EMBL/GenBank/DDBJ whole genome shotgun (WGS) entry which is preliminary data.</text>
</comment>
<dbReference type="Proteomes" id="UP000298030">
    <property type="component" value="Unassembled WGS sequence"/>
</dbReference>
<organism evidence="2 3">
    <name type="scientific">Coprinellus micaceus</name>
    <name type="common">Glistening ink-cap mushroom</name>
    <name type="synonym">Coprinus micaceus</name>
    <dbReference type="NCBI Taxonomy" id="71717"/>
    <lineage>
        <taxon>Eukaryota</taxon>
        <taxon>Fungi</taxon>
        <taxon>Dikarya</taxon>
        <taxon>Basidiomycota</taxon>
        <taxon>Agaricomycotina</taxon>
        <taxon>Agaricomycetes</taxon>
        <taxon>Agaricomycetidae</taxon>
        <taxon>Agaricales</taxon>
        <taxon>Agaricineae</taxon>
        <taxon>Psathyrellaceae</taxon>
        <taxon>Coprinellus</taxon>
    </lineage>
</organism>
<evidence type="ECO:0000256" key="1">
    <source>
        <dbReference type="SAM" id="MobiDB-lite"/>
    </source>
</evidence>
<protein>
    <submittedName>
        <fullName evidence="2">Uncharacterized protein</fullName>
    </submittedName>
</protein>
<dbReference type="EMBL" id="QPFP01000054">
    <property type="protein sequence ID" value="TEB25694.1"/>
    <property type="molecule type" value="Genomic_DNA"/>
</dbReference>
<keyword evidence="3" id="KW-1185">Reference proteome</keyword>
<dbReference type="AlphaFoldDB" id="A0A4Y7SVQ1"/>